<sequence>MPQSLNSSFGDPLQDFKTPAVVRKISESINNESAKLEGRIRKILYWSDEPIGDEPDETNLYIDQRQELVEDIEVHLQEARKVIREALIELPSGTQKIELKRALTELNETDSILLKERTALAADRIRVKYGVLSQPSYVKIGEAYIIAIAENPLEPAGLSYKKKHGRSGADQTSDASGIPKDLVSCFRKEILASAIKAAHIVPYSIGETNAAYLFGSHQGKGYDVIWSEKNGFMMYDALDKIFNNGRMVIIPDPMNDNEFISIILSQDLLKDSRPLPAINAPYSTIHKRRLQFQTPARPGKRYLYMHMMLSLFRRRRYDVPGWEKDREQVLSGQIWASPGKWARRSMVKALALEVGDSWEGVEAVGGLGDFPEAKSLEEEKRMATVVRYSLEPRARDVEKVMMNEPQSH</sequence>
<dbReference type="InterPro" id="IPR003615">
    <property type="entry name" value="HNH_nuc"/>
</dbReference>
<dbReference type="OrthoDB" id="4120917at2759"/>
<name>A0A8E2DYD9_9PEZI</name>
<organism evidence="2 3">
    <name type="scientific">Lepidopterella palustris CBS 459.81</name>
    <dbReference type="NCBI Taxonomy" id="1314670"/>
    <lineage>
        <taxon>Eukaryota</taxon>
        <taxon>Fungi</taxon>
        <taxon>Dikarya</taxon>
        <taxon>Ascomycota</taxon>
        <taxon>Pezizomycotina</taxon>
        <taxon>Dothideomycetes</taxon>
        <taxon>Pleosporomycetidae</taxon>
        <taxon>Mytilinidiales</taxon>
        <taxon>Argynnaceae</taxon>
        <taxon>Lepidopterella</taxon>
    </lineage>
</organism>
<keyword evidence="3" id="KW-1185">Reference proteome</keyword>
<dbReference type="EMBL" id="KV745617">
    <property type="protein sequence ID" value="OCK73914.1"/>
    <property type="molecule type" value="Genomic_DNA"/>
</dbReference>
<dbReference type="Pfam" id="PF13391">
    <property type="entry name" value="HNH_2"/>
    <property type="match status" value="1"/>
</dbReference>
<dbReference type="AlphaFoldDB" id="A0A8E2DYD9"/>
<proteinExistence type="predicted"/>
<reference evidence="2 3" key="1">
    <citation type="journal article" date="2016" name="Nat. Commun.">
        <title>Ectomycorrhizal ecology is imprinted in the genome of the dominant symbiotic fungus Cenococcum geophilum.</title>
        <authorList>
            <consortium name="DOE Joint Genome Institute"/>
            <person name="Peter M."/>
            <person name="Kohler A."/>
            <person name="Ohm R.A."/>
            <person name="Kuo A."/>
            <person name="Krutzmann J."/>
            <person name="Morin E."/>
            <person name="Arend M."/>
            <person name="Barry K.W."/>
            <person name="Binder M."/>
            <person name="Choi C."/>
            <person name="Clum A."/>
            <person name="Copeland A."/>
            <person name="Grisel N."/>
            <person name="Haridas S."/>
            <person name="Kipfer T."/>
            <person name="LaButti K."/>
            <person name="Lindquist E."/>
            <person name="Lipzen A."/>
            <person name="Maire R."/>
            <person name="Meier B."/>
            <person name="Mihaltcheva S."/>
            <person name="Molinier V."/>
            <person name="Murat C."/>
            <person name="Poggeler S."/>
            <person name="Quandt C.A."/>
            <person name="Sperisen C."/>
            <person name="Tritt A."/>
            <person name="Tisserant E."/>
            <person name="Crous P.W."/>
            <person name="Henrissat B."/>
            <person name="Nehls U."/>
            <person name="Egli S."/>
            <person name="Spatafora J.W."/>
            <person name="Grigoriev I.V."/>
            <person name="Martin F.M."/>
        </authorList>
    </citation>
    <scope>NUCLEOTIDE SEQUENCE [LARGE SCALE GENOMIC DNA]</scope>
    <source>
        <strain evidence="2 3">CBS 459.81</strain>
    </source>
</reference>
<accession>A0A8E2DYD9</accession>
<feature type="domain" description="HNH nuclease" evidence="1">
    <location>
        <begin position="194"/>
        <end position="249"/>
    </location>
</feature>
<evidence type="ECO:0000313" key="2">
    <source>
        <dbReference type="EMBL" id="OCK73914.1"/>
    </source>
</evidence>
<protein>
    <recommendedName>
        <fullName evidence="1">HNH nuclease domain-containing protein</fullName>
    </recommendedName>
</protein>
<gene>
    <name evidence="2" type="ORF">K432DRAFT_410309</name>
</gene>
<evidence type="ECO:0000259" key="1">
    <source>
        <dbReference type="Pfam" id="PF13391"/>
    </source>
</evidence>
<dbReference type="Proteomes" id="UP000250266">
    <property type="component" value="Unassembled WGS sequence"/>
</dbReference>
<evidence type="ECO:0000313" key="3">
    <source>
        <dbReference type="Proteomes" id="UP000250266"/>
    </source>
</evidence>